<dbReference type="OrthoDB" id="5575722at2759"/>
<proteinExistence type="predicted"/>
<evidence type="ECO:0000313" key="1">
    <source>
        <dbReference type="EMBL" id="KZT25183.1"/>
    </source>
</evidence>
<organism evidence="1 2">
    <name type="scientific">Neolentinus lepideus HHB14362 ss-1</name>
    <dbReference type="NCBI Taxonomy" id="1314782"/>
    <lineage>
        <taxon>Eukaryota</taxon>
        <taxon>Fungi</taxon>
        <taxon>Dikarya</taxon>
        <taxon>Basidiomycota</taxon>
        <taxon>Agaricomycotina</taxon>
        <taxon>Agaricomycetes</taxon>
        <taxon>Gloeophyllales</taxon>
        <taxon>Gloeophyllaceae</taxon>
        <taxon>Neolentinus</taxon>
    </lineage>
</organism>
<sequence length="428" mass="47228">MWMHCHCIATSRGIRERAKSTEDICYFLVGKIEENARSTLLLFGHLLLAINVKSGASDVSSSVKDKVGKSTGRDYERKLGFERLMLALVFVEMLKDLVAGFGFDSSSGAFSALNNVVGVAGVQRCPTSVNDVEGPHNIPGTTSQNKGISNDLHSQTWMVLKGRKESQYSELGLESRPYDASDLPLFWLLHLADSCFAASSSKTFASPLTIRRSAPLFLVDSVKSAVCLSVVLFVGSPETLRQYKVVLQSSSSLRYPSRILLVKFISYGRSIHSYPKAGSASAILGTLQDMLEVLHLQPPDKHRPKRIPFSPAKGLRQPLARALAQTARTVDHRLRPHVVCCRGASSHVAQLKWHEVFIHNNMFSELLSHEHRTYSGDMATLETLMFVQFAGHVPACWNYIGSAWTYCISYRGLCVPLSIPTPTKSVAT</sequence>
<accession>A0A165SHT1</accession>
<evidence type="ECO:0000313" key="2">
    <source>
        <dbReference type="Proteomes" id="UP000076761"/>
    </source>
</evidence>
<dbReference type="AlphaFoldDB" id="A0A165SHT1"/>
<dbReference type="Proteomes" id="UP000076761">
    <property type="component" value="Unassembled WGS sequence"/>
</dbReference>
<dbReference type="InParanoid" id="A0A165SHT1"/>
<gene>
    <name evidence="1" type="ORF">NEOLEDRAFT_1148125</name>
</gene>
<keyword evidence="2" id="KW-1185">Reference proteome</keyword>
<protein>
    <submittedName>
        <fullName evidence="1">Uncharacterized protein</fullName>
    </submittedName>
</protein>
<dbReference type="EMBL" id="KV425573">
    <property type="protein sequence ID" value="KZT25183.1"/>
    <property type="molecule type" value="Genomic_DNA"/>
</dbReference>
<name>A0A165SHT1_9AGAM</name>
<reference evidence="1 2" key="1">
    <citation type="journal article" date="2016" name="Mol. Biol. Evol.">
        <title>Comparative Genomics of Early-Diverging Mushroom-Forming Fungi Provides Insights into the Origins of Lignocellulose Decay Capabilities.</title>
        <authorList>
            <person name="Nagy L.G."/>
            <person name="Riley R."/>
            <person name="Tritt A."/>
            <person name="Adam C."/>
            <person name="Daum C."/>
            <person name="Floudas D."/>
            <person name="Sun H."/>
            <person name="Yadav J.S."/>
            <person name="Pangilinan J."/>
            <person name="Larsson K.H."/>
            <person name="Matsuura K."/>
            <person name="Barry K."/>
            <person name="Labutti K."/>
            <person name="Kuo R."/>
            <person name="Ohm R.A."/>
            <person name="Bhattacharya S.S."/>
            <person name="Shirouzu T."/>
            <person name="Yoshinaga Y."/>
            <person name="Martin F.M."/>
            <person name="Grigoriev I.V."/>
            <person name="Hibbett D.S."/>
        </authorList>
    </citation>
    <scope>NUCLEOTIDE SEQUENCE [LARGE SCALE GENOMIC DNA]</scope>
    <source>
        <strain evidence="1 2">HHB14362 ss-1</strain>
    </source>
</reference>